<dbReference type="OrthoDB" id="3897607at2759"/>
<dbReference type="Proteomes" id="UP000033647">
    <property type="component" value="Unassembled WGS sequence"/>
</dbReference>
<feature type="transmembrane region" description="Helical" evidence="2">
    <location>
        <begin position="61"/>
        <end position="84"/>
    </location>
</feature>
<feature type="compositionally biased region" description="Polar residues" evidence="1">
    <location>
        <begin position="306"/>
        <end position="319"/>
    </location>
</feature>
<gene>
    <name evidence="4" type="ORF">TI39_contig5851g00001</name>
</gene>
<dbReference type="InterPro" id="IPR049326">
    <property type="entry name" value="Rhodopsin_dom_fungi"/>
</dbReference>
<reference evidence="4 5" key="1">
    <citation type="submission" date="2015-03" db="EMBL/GenBank/DDBJ databases">
        <title>RNA-seq based gene annotation and comparative genomics of four Zymoseptoria species reveal species-specific pathogenicity related genes and transposable element activity.</title>
        <authorList>
            <person name="Grandaubert J."/>
            <person name="Bhattacharyya A."/>
            <person name="Stukenbrock E.H."/>
        </authorList>
    </citation>
    <scope>NUCLEOTIDE SEQUENCE [LARGE SCALE GENOMIC DNA]</scope>
    <source>
        <strain evidence="4 5">Zb18110</strain>
    </source>
</reference>
<evidence type="ECO:0000256" key="2">
    <source>
        <dbReference type="SAM" id="Phobius"/>
    </source>
</evidence>
<dbReference type="PANTHER" id="PTHR39614">
    <property type="entry name" value="INTEGRAL MEMBRANE PROTEIN"/>
    <property type="match status" value="1"/>
</dbReference>
<keyword evidence="2" id="KW-0812">Transmembrane</keyword>
<dbReference type="EMBL" id="LAFY01005806">
    <property type="protein sequence ID" value="KJX92454.1"/>
    <property type="molecule type" value="Genomic_DNA"/>
</dbReference>
<sequence>MSTPYPLPDLNSGPRAFITSDLDHGGIALTVGTLLAVYAVLCFISRMYMRLTVSGPVGWDDIICGVATFFGSLEMVVFGVAIHFGLGKKMEVLDQTAIPHISKVIYTAQLIYIITNALTKCSVALLLARLILLRSQRRACYALIVVSALWGLASFLVIAIKCTDRPPWVLIGPGKCVNITLTWQVITAVNVAIEVGLLAIPIWLVWSLQTNFSRKLTVVAVFGLRVLVIPAALLRLHYLQTVIPHSRDPLFDGVAPFICLNLELHYGLMASTMPTLKAFVNACNTGFGTHDSAGISGYGSSNSYAMQSLESGGKSSNGQPGRPGGDKRRSRKLTFSPDRTQDSYRTTDSRRRSRYVVDGTYVVDEALPRFGKTTTMVRAMPSEEKRERRRSVRSDSSCRQMVIQQTTTCEVRYEEEEAKREALESQGRGGAEADSMELAPVKRRGSG</sequence>
<feature type="domain" description="Rhodopsin" evidence="3">
    <location>
        <begin position="46"/>
        <end position="280"/>
    </location>
</feature>
<keyword evidence="5" id="KW-1185">Reference proteome</keyword>
<dbReference type="Pfam" id="PF20684">
    <property type="entry name" value="Fung_rhodopsin"/>
    <property type="match status" value="1"/>
</dbReference>
<evidence type="ECO:0000259" key="3">
    <source>
        <dbReference type="Pfam" id="PF20684"/>
    </source>
</evidence>
<protein>
    <recommendedName>
        <fullName evidence="3">Rhodopsin domain-containing protein</fullName>
    </recommendedName>
</protein>
<feature type="compositionally biased region" description="Basic and acidic residues" evidence="1">
    <location>
        <begin position="339"/>
        <end position="350"/>
    </location>
</feature>
<evidence type="ECO:0000313" key="4">
    <source>
        <dbReference type="EMBL" id="KJX92454.1"/>
    </source>
</evidence>
<dbReference type="AlphaFoldDB" id="A0A0F4G578"/>
<feature type="transmembrane region" description="Helical" evidence="2">
    <location>
        <begin position="181"/>
        <end position="206"/>
    </location>
</feature>
<feature type="transmembrane region" description="Helical" evidence="2">
    <location>
        <begin position="104"/>
        <end position="128"/>
    </location>
</feature>
<evidence type="ECO:0000256" key="1">
    <source>
        <dbReference type="SAM" id="MobiDB-lite"/>
    </source>
</evidence>
<keyword evidence="2" id="KW-1133">Transmembrane helix</keyword>
<organism evidence="4 5">
    <name type="scientific">Zymoseptoria brevis</name>
    <dbReference type="NCBI Taxonomy" id="1047168"/>
    <lineage>
        <taxon>Eukaryota</taxon>
        <taxon>Fungi</taxon>
        <taxon>Dikarya</taxon>
        <taxon>Ascomycota</taxon>
        <taxon>Pezizomycotina</taxon>
        <taxon>Dothideomycetes</taxon>
        <taxon>Dothideomycetidae</taxon>
        <taxon>Mycosphaerellales</taxon>
        <taxon>Mycosphaerellaceae</taxon>
        <taxon>Zymoseptoria</taxon>
    </lineage>
</organism>
<feature type="transmembrane region" description="Helical" evidence="2">
    <location>
        <begin position="218"/>
        <end position="238"/>
    </location>
</feature>
<name>A0A0F4G578_9PEZI</name>
<feature type="transmembrane region" description="Helical" evidence="2">
    <location>
        <begin position="140"/>
        <end position="161"/>
    </location>
</feature>
<keyword evidence="2" id="KW-0472">Membrane</keyword>
<evidence type="ECO:0000313" key="5">
    <source>
        <dbReference type="Proteomes" id="UP000033647"/>
    </source>
</evidence>
<comment type="caution">
    <text evidence="4">The sequence shown here is derived from an EMBL/GenBank/DDBJ whole genome shotgun (WGS) entry which is preliminary data.</text>
</comment>
<feature type="transmembrane region" description="Helical" evidence="2">
    <location>
        <begin position="27"/>
        <end position="49"/>
    </location>
</feature>
<feature type="region of interest" description="Disordered" evidence="1">
    <location>
        <begin position="413"/>
        <end position="447"/>
    </location>
</feature>
<dbReference type="PANTHER" id="PTHR39614:SF2">
    <property type="entry name" value="INTEGRAL MEMBRANE PROTEIN"/>
    <property type="match status" value="1"/>
</dbReference>
<proteinExistence type="predicted"/>
<accession>A0A0F4G578</accession>
<feature type="region of interest" description="Disordered" evidence="1">
    <location>
        <begin position="306"/>
        <end position="351"/>
    </location>
</feature>